<evidence type="ECO:0000256" key="1">
    <source>
        <dbReference type="SAM" id="MobiDB-lite"/>
    </source>
</evidence>
<dbReference type="Proteomes" id="UP000077154">
    <property type="component" value="Unassembled WGS sequence"/>
</dbReference>
<feature type="region of interest" description="Disordered" evidence="1">
    <location>
        <begin position="1"/>
        <end position="27"/>
    </location>
</feature>
<dbReference type="GeneID" id="36283325"/>
<dbReference type="OrthoDB" id="10477080at2759"/>
<gene>
    <name evidence="2" type="ORF">VC83_00226</name>
</gene>
<protein>
    <submittedName>
        <fullName evidence="2">Uncharacterized protein</fullName>
    </submittedName>
</protein>
<accession>A0A177ANZ6</accession>
<dbReference type="RefSeq" id="XP_024328174.1">
    <property type="nucleotide sequence ID" value="XM_024463922.1"/>
</dbReference>
<dbReference type="EMBL" id="KV441386">
    <property type="protein sequence ID" value="OAF62904.1"/>
    <property type="molecule type" value="Genomic_DNA"/>
</dbReference>
<name>A0A177ANZ6_9PEZI</name>
<dbReference type="VEuPathDB" id="FungiDB:GMDG_04847"/>
<organism evidence="2">
    <name type="scientific">Pseudogymnoascus destructans</name>
    <dbReference type="NCBI Taxonomy" id="655981"/>
    <lineage>
        <taxon>Eukaryota</taxon>
        <taxon>Fungi</taxon>
        <taxon>Dikarya</taxon>
        <taxon>Ascomycota</taxon>
        <taxon>Pezizomycotina</taxon>
        <taxon>Leotiomycetes</taxon>
        <taxon>Thelebolales</taxon>
        <taxon>Thelebolaceae</taxon>
        <taxon>Pseudogymnoascus</taxon>
    </lineage>
</organism>
<evidence type="ECO:0000313" key="2">
    <source>
        <dbReference type="EMBL" id="OAF62904.1"/>
    </source>
</evidence>
<dbReference type="AlphaFoldDB" id="A0A177ANZ6"/>
<reference evidence="2" key="1">
    <citation type="submission" date="2016-03" db="EMBL/GenBank/DDBJ databases">
        <title>Updated assembly of Pseudogymnoascus destructans, the fungus causing white-nose syndrome of bats.</title>
        <authorList>
            <person name="Palmer J.M."/>
            <person name="Drees K.P."/>
            <person name="Foster J.T."/>
            <person name="Lindner D.L."/>
        </authorList>
    </citation>
    <scope>NUCLEOTIDE SEQUENCE [LARGE SCALE GENOMIC DNA]</scope>
    <source>
        <strain evidence="2">20631-21</strain>
    </source>
</reference>
<feature type="region of interest" description="Disordered" evidence="1">
    <location>
        <begin position="39"/>
        <end position="61"/>
    </location>
</feature>
<sequence>MASVTHGATSPKGPASRQPPEVPAECKSGLDGVQLHRARPMSAARHSRRSGSVPPAVSKRGLHELQPQLDWHGEWGVVREISFAAPLSRTITTAASPSI</sequence>
<proteinExistence type="predicted"/>